<dbReference type="Proteomes" id="UP000261520">
    <property type="component" value="Unplaced"/>
</dbReference>
<sequence length="223" mass="25470">VSLFQSRLGAMWTAGSVLKAVGLFVAELLSFITDRFQTKAAWANLRVLEDTELKTTGGVHQRYKARVMWEKTGAVVMVVRRPGSLLCREEATELSSLQPQLQDMGVPLFAVVKQNIGKELDTFKKYFTGKVYVDQQRNFYGPVQRWMFFSLFLRIGVWRSLWRAYRRGFRGNLRGEGFILGGVFVIGPGEQGILLEHREKEFGDKVNMLAVLTAVRKMKDKIK</sequence>
<evidence type="ECO:0000256" key="5">
    <source>
        <dbReference type="ARBA" id="ARBA00023787"/>
    </source>
</evidence>
<dbReference type="AlphaFoldDB" id="A0A3B4A7H0"/>
<dbReference type="Pfam" id="PF13911">
    <property type="entry name" value="AhpC-TSA_2"/>
    <property type="match status" value="1"/>
</dbReference>
<comment type="similarity">
    <text evidence="5">Belongs to the peroxiredoxin-like PRXL2 family. PRXL2A subfamily.</text>
</comment>
<evidence type="ECO:0000256" key="6">
    <source>
        <dbReference type="ARBA" id="ARBA00023849"/>
    </source>
</evidence>
<keyword evidence="4" id="KW-0676">Redox-active center</keyword>
<dbReference type="PANTHER" id="PTHR28630:SF31">
    <property type="entry name" value="PEROXIREDOXIN-LIKE 2A"/>
    <property type="match status" value="1"/>
</dbReference>
<dbReference type="InterPro" id="IPR032801">
    <property type="entry name" value="PXL2A/B/C"/>
</dbReference>
<evidence type="ECO:0000256" key="8">
    <source>
        <dbReference type="ARBA" id="ARBA00032129"/>
    </source>
</evidence>
<evidence type="ECO:0000313" key="10">
    <source>
        <dbReference type="Ensembl" id="ENSPMGP00000012574.1"/>
    </source>
</evidence>
<keyword evidence="2" id="KW-0963">Cytoplasm</keyword>
<dbReference type="CDD" id="cd02970">
    <property type="entry name" value="PRX_like2"/>
    <property type="match status" value="1"/>
</dbReference>
<keyword evidence="9" id="KW-0812">Transmembrane</keyword>
<feature type="transmembrane region" description="Helical" evidence="9">
    <location>
        <begin position="12"/>
        <end position="32"/>
    </location>
</feature>
<evidence type="ECO:0000256" key="4">
    <source>
        <dbReference type="ARBA" id="ARBA00023284"/>
    </source>
</evidence>
<keyword evidence="9" id="KW-1133">Transmembrane helix</keyword>
<accession>A0A3B4A7H0</accession>
<dbReference type="GO" id="GO:0005737">
    <property type="term" value="C:cytoplasm"/>
    <property type="evidence" value="ECO:0007669"/>
    <property type="project" value="UniProtKB-SubCell"/>
</dbReference>
<keyword evidence="9" id="KW-0472">Membrane</keyword>
<reference evidence="10" key="2">
    <citation type="submission" date="2025-09" db="UniProtKB">
        <authorList>
            <consortium name="Ensembl"/>
        </authorList>
    </citation>
    <scope>IDENTIFICATION</scope>
</reference>
<evidence type="ECO:0000256" key="7">
    <source>
        <dbReference type="ARBA" id="ARBA00032058"/>
    </source>
</evidence>
<proteinExistence type="inferred from homology"/>
<keyword evidence="11" id="KW-1185">Reference proteome</keyword>
<name>A0A3B4A7H0_9GOBI</name>
<keyword evidence="3" id="KW-0049">Antioxidant</keyword>
<evidence type="ECO:0000256" key="2">
    <source>
        <dbReference type="ARBA" id="ARBA00022490"/>
    </source>
</evidence>
<evidence type="ECO:0000256" key="3">
    <source>
        <dbReference type="ARBA" id="ARBA00022862"/>
    </source>
</evidence>
<comment type="subcellular location">
    <subcellularLocation>
        <location evidence="1">Cytoplasm</location>
    </subcellularLocation>
</comment>
<dbReference type="Ensembl" id="ENSPMGT00000013418.1">
    <property type="protein sequence ID" value="ENSPMGP00000012574.1"/>
    <property type="gene ID" value="ENSPMGG00000010376.1"/>
</dbReference>
<dbReference type="GO" id="GO:0016209">
    <property type="term" value="F:antioxidant activity"/>
    <property type="evidence" value="ECO:0007669"/>
    <property type="project" value="UniProtKB-KW"/>
</dbReference>
<evidence type="ECO:0000313" key="11">
    <source>
        <dbReference type="Proteomes" id="UP000261520"/>
    </source>
</evidence>
<reference evidence="10" key="1">
    <citation type="submission" date="2025-08" db="UniProtKB">
        <authorList>
            <consortium name="Ensembl"/>
        </authorList>
    </citation>
    <scope>IDENTIFICATION</scope>
</reference>
<evidence type="ECO:0000256" key="1">
    <source>
        <dbReference type="ARBA" id="ARBA00004496"/>
    </source>
</evidence>
<protein>
    <recommendedName>
        <fullName evidence="6">Peroxiredoxin-like 2A</fullName>
    </recommendedName>
    <alternativeName>
        <fullName evidence="8">Peroxiredoxin-like 2 activated in M-CSF stimulated monocytes</fullName>
    </alternativeName>
    <alternativeName>
        <fullName evidence="7">Redox-regulatory protein FAM213A</fullName>
    </alternativeName>
</protein>
<organism evidence="10 11">
    <name type="scientific">Periophthalmus magnuspinnatus</name>
    <dbReference type="NCBI Taxonomy" id="409849"/>
    <lineage>
        <taxon>Eukaryota</taxon>
        <taxon>Metazoa</taxon>
        <taxon>Chordata</taxon>
        <taxon>Craniata</taxon>
        <taxon>Vertebrata</taxon>
        <taxon>Euteleostomi</taxon>
        <taxon>Actinopterygii</taxon>
        <taxon>Neopterygii</taxon>
        <taxon>Teleostei</taxon>
        <taxon>Neoteleostei</taxon>
        <taxon>Acanthomorphata</taxon>
        <taxon>Gobiaria</taxon>
        <taxon>Gobiiformes</taxon>
        <taxon>Gobioidei</taxon>
        <taxon>Gobiidae</taxon>
        <taxon>Oxudercinae</taxon>
        <taxon>Periophthalmus</taxon>
    </lineage>
</organism>
<dbReference type="PANTHER" id="PTHR28630">
    <property type="match status" value="1"/>
</dbReference>
<evidence type="ECO:0000256" key="9">
    <source>
        <dbReference type="SAM" id="Phobius"/>
    </source>
</evidence>
<dbReference type="STRING" id="409849.ENSPMGP00000012574"/>